<accession>A0A4C1UDV3</accession>
<evidence type="ECO:0000313" key="2">
    <source>
        <dbReference type="EMBL" id="GBP24310.1"/>
    </source>
</evidence>
<organism evidence="2 3">
    <name type="scientific">Eumeta variegata</name>
    <name type="common">Bagworm moth</name>
    <name type="synonym">Eumeta japonica</name>
    <dbReference type="NCBI Taxonomy" id="151549"/>
    <lineage>
        <taxon>Eukaryota</taxon>
        <taxon>Metazoa</taxon>
        <taxon>Ecdysozoa</taxon>
        <taxon>Arthropoda</taxon>
        <taxon>Hexapoda</taxon>
        <taxon>Insecta</taxon>
        <taxon>Pterygota</taxon>
        <taxon>Neoptera</taxon>
        <taxon>Endopterygota</taxon>
        <taxon>Lepidoptera</taxon>
        <taxon>Glossata</taxon>
        <taxon>Ditrysia</taxon>
        <taxon>Tineoidea</taxon>
        <taxon>Psychidae</taxon>
        <taxon>Oiketicinae</taxon>
        <taxon>Eumeta</taxon>
    </lineage>
</organism>
<sequence>MNWLQMIYCAGVALPFSPPRSYFTPLRLFPGELHSGKVSGSSPWRPAADMGTNRRDISAYVPHLNFQGPHRESGHRRKCGALRGTTRAI</sequence>
<dbReference type="AlphaFoldDB" id="A0A4C1UDV3"/>
<protein>
    <submittedName>
        <fullName evidence="2">Uncharacterized protein</fullName>
    </submittedName>
</protein>
<reference evidence="2 3" key="1">
    <citation type="journal article" date="2019" name="Commun. Biol.">
        <title>The bagworm genome reveals a unique fibroin gene that provides high tensile strength.</title>
        <authorList>
            <person name="Kono N."/>
            <person name="Nakamura H."/>
            <person name="Ohtoshi R."/>
            <person name="Tomita M."/>
            <person name="Numata K."/>
            <person name="Arakawa K."/>
        </authorList>
    </citation>
    <scope>NUCLEOTIDE SEQUENCE [LARGE SCALE GENOMIC DNA]</scope>
</reference>
<dbReference type="OrthoDB" id="7457439at2759"/>
<comment type="caution">
    <text evidence="2">The sequence shown here is derived from an EMBL/GenBank/DDBJ whole genome shotgun (WGS) entry which is preliminary data.</text>
</comment>
<dbReference type="EMBL" id="BGZK01000160">
    <property type="protein sequence ID" value="GBP24310.1"/>
    <property type="molecule type" value="Genomic_DNA"/>
</dbReference>
<evidence type="ECO:0000256" key="1">
    <source>
        <dbReference type="SAM" id="MobiDB-lite"/>
    </source>
</evidence>
<proteinExistence type="predicted"/>
<dbReference type="Proteomes" id="UP000299102">
    <property type="component" value="Unassembled WGS sequence"/>
</dbReference>
<feature type="region of interest" description="Disordered" evidence="1">
    <location>
        <begin position="68"/>
        <end position="89"/>
    </location>
</feature>
<keyword evidence="3" id="KW-1185">Reference proteome</keyword>
<gene>
    <name evidence="2" type="ORF">EVAR_9408_1</name>
</gene>
<evidence type="ECO:0000313" key="3">
    <source>
        <dbReference type="Proteomes" id="UP000299102"/>
    </source>
</evidence>
<name>A0A4C1UDV3_EUMVA</name>